<keyword evidence="3 7" id="KW-1133">Transmembrane helix</keyword>
<proteinExistence type="inferred from homology"/>
<sequence length="365" mass="41429">MRKMPKQRKKRKALWPRILLIIVLLLGIAGIGTFIYVRMNLEPVGNGEETISFEITEGETFDSVLTSLEEQHLIRSDSVAKLYARFTGMNQYYAGLFELNDGMSTSEILSYIGNQENARQEEKQLTVPEGTWAKEVAASISSLYPSYSTDEILSLWNDSEYIQTLSKDYAFLDADALNNDNYKVKLEGYLFPETYFLADDADLDTITRTMLDQFKLFYEEHKSAFENSSYSVHELVTLASVVQFESGTKQDMATIAGVFYNRLNQDMRLESSVTVCYALYDQFDDPQDCETQTDVDSPYNTYLNNGLPVGPILNPGGDALLAVLEPESSEYLFFAADIHGDGKVYYSKTYEEHQRICEELGLILN</sequence>
<comment type="function">
    <text evidence="7">Functions as a peptidoglycan terminase that cleaves nascent peptidoglycan strands endolytically to terminate their elongation.</text>
</comment>
<dbReference type="STRING" id="1123313.GCA_000420345_00213"/>
<accession>A0A3E3E818</accession>
<dbReference type="NCBIfam" id="TIGR00247">
    <property type="entry name" value="endolytic transglycosylase MltG"/>
    <property type="match status" value="1"/>
</dbReference>
<evidence type="ECO:0000256" key="5">
    <source>
        <dbReference type="ARBA" id="ARBA00023239"/>
    </source>
</evidence>
<evidence type="ECO:0000256" key="4">
    <source>
        <dbReference type="ARBA" id="ARBA00023136"/>
    </source>
</evidence>
<evidence type="ECO:0000256" key="2">
    <source>
        <dbReference type="ARBA" id="ARBA00022692"/>
    </source>
</evidence>
<evidence type="ECO:0000256" key="3">
    <source>
        <dbReference type="ARBA" id="ARBA00022989"/>
    </source>
</evidence>
<evidence type="ECO:0000256" key="1">
    <source>
        <dbReference type="ARBA" id="ARBA00022475"/>
    </source>
</evidence>
<comment type="similarity">
    <text evidence="7">Belongs to the transglycosylase MltG family.</text>
</comment>
<evidence type="ECO:0000256" key="7">
    <source>
        <dbReference type="HAMAP-Rule" id="MF_02065"/>
    </source>
</evidence>
<reference evidence="8 9" key="1">
    <citation type="submission" date="2018-08" db="EMBL/GenBank/DDBJ databases">
        <title>A genome reference for cultivated species of the human gut microbiota.</title>
        <authorList>
            <person name="Zou Y."/>
            <person name="Xue W."/>
            <person name="Luo G."/>
        </authorList>
    </citation>
    <scope>NUCLEOTIDE SEQUENCE [LARGE SCALE GENOMIC DNA]</scope>
    <source>
        <strain evidence="8 9">TF08-11</strain>
    </source>
</reference>
<protein>
    <recommendedName>
        <fullName evidence="7">Endolytic murein transglycosylase</fullName>
        <ecNumber evidence="7">4.2.2.29</ecNumber>
    </recommendedName>
    <alternativeName>
        <fullName evidence="7">Peptidoglycan lytic transglycosylase</fullName>
    </alternativeName>
    <alternativeName>
        <fullName evidence="7">Peptidoglycan polymerization terminase</fullName>
    </alternativeName>
</protein>
<dbReference type="GO" id="GO:0071555">
    <property type="term" value="P:cell wall organization"/>
    <property type="evidence" value="ECO:0007669"/>
    <property type="project" value="UniProtKB-KW"/>
</dbReference>
<name>A0A3E3E818_9FIRM</name>
<evidence type="ECO:0000313" key="8">
    <source>
        <dbReference type="EMBL" id="RGD78109.1"/>
    </source>
</evidence>
<comment type="catalytic activity">
    <reaction evidence="7">
        <text>a peptidoglycan chain = a peptidoglycan chain with N-acetyl-1,6-anhydromuramyl-[peptide] at the reducing end + a peptidoglycan chain with N-acetylglucosamine at the non-reducing end.</text>
        <dbReference type="EC" id="4.2.2.29"/>
    </reaction>
</comment>
<dbReference type="PANTHER" id="PTHR30518">
    <property type="entry name" value="ENDOLYTIC MUREIN TRANSGLYCOSYLASE"/>
    <property type="match status" value="1"/>
</dbReference>
<comment type="caution">
    <text evidence="8">The sequence shown here is derived from an EMBL/GenBank/DDBJ whole genome shotgun (WGS) entry which is preliminary data.</text>
</comment>
<dbReference type="EMBL" id="QUSK01000002">
    <property type="protein sequence ID" value="RGD78109.1"/>
    <property type="molecule type" value="Genomic_DNA"/>
</dbReference>
<keyword evidence="4 7" id="KW-0472">Membrane</keyword>
<dbReference type="Pfam" id="PF02618">
    <property type="entry name" value="YceG"/>
    <property type="match status" value="1"/>
</dbReference>
<dbReference type="GO" id="GO:0005886">
    <property type="term" value="C:plasma membrane"/>
    <property type="evidence" value="ECO:0007669"/>
    <property type="project" value="UniProtKB-UniRule"/>
</dbReference>
<dbReference type="EC" id="4.2.2.29" evidence="7"/>
<dbReference type="InterPro" id="IPR003770">
    <property type="entry name" value="MLTG-like"/>
</dbReference>
<dbReference type="HAMAP" id="MF_02065">
    <property type="entry name" value="MltG"/>
    <property type="match status" value="1"/>
</dbReference>
<keyword evidence="1 7" id="KW-1003">Cell membrane</keyword>
<keyword evidence="2 7" id="KW-0812">Transmembrane</keyword>
<dbReference type="AlphaFoldDB" id="A0A3E3E818"/>
<evidence type="ECO:0000256" key="6">
    <source>
        <dbReference type="ARBA" id="ARBA00023316"/>
    </source>
</evidence>
<evidence type="ECO:0000313" key="9">
    <source>
        <dbReference type="Proteomes" id="UP000260721"/>
    </source>
</evidence>
<dbReference type="Gene3D" id="3.30.1490.480">
    <property type="entry name" value="Endolytic murein transglycosylase"/>
    <property type="match status" value="1"/>
</dbReference>
<gene>
    <name evidence="7 8" type="primary">mltG</name>
    <name evidence="8" type="ORF">DXC78_01520</name>
</gene>
<keyword evidence="6 7" id="KW-0961">Cell wall biogenesis/degradation</keyword>
<keyword evidence="5 7" id="KW-0456">Lyase</keyword>
<dbReference type="PANTHER" id="PTHR30518:SF2">
    <property type="entry name" value="ENDOLYTIC MUREIN TRANSGLYCOSYLASE"/>
    <property type="match status" value="1"/>
</dbReference>
<feature type="site" description="Important for catalytic activity" evidence="7">
    <location>
        <position position="245"/>
    </location>
</feature>
<dbReference type="GO" id="GO:0009252">
    <property type="term" value="P:peptidoglycan biosynthetic process"/>
    <property type="evidence" value="ECO:0007669"/>
    <property type="project" value="UniProtKB-UniRule"/>
</dbReference>
<organism evidence="8 9">
    <name type="scientific">Faecalicoccus pleomorphus</name>
    <dbReference type="NCBI Taxonomy" id="1323"/>
    <lineage>
        <taxon>Bacteria</taxon>
        <taxon>Bacillati</taxon>
        <taxon>Bacillota</taxon>
        <taxon>Erysipelotrichia</taxon>
        <taxon>Erysipelotrichales</taxon>
        <taxon>Erysipelotrichaceae</taxon>
        <taxon>Faecalicoccus</taxon>
    </lineage>
</organism>
<dbReference type="GO" id="GO:0008932">
    <property type="term" value="F:lytic endotransglycosylase activity"/>
    <property type="evidence" value="ECO:0007669"/>
    <property type="project" value="UniProtKB-UniRule"/>
</dbReference>
<dbReference type="Proteomes" id="UP000260721">
    <property type="component" value="Unassembled WGS sequence"/>
</dbReference>